<feature type="domain" description="Gelsolin-like" evidence="2">
    <location>
        <begin position="160"/>
        <end position="206"/>
    </location>
</feature>
<dbReference type="Gene3D" id="3.40.20.10">
    <property type="entry name" value="Severin"/>
    <property type="match status" value="2"/>
</dbReference>
<gene>
    <name evidence="3" type="ORF">HanXRQr2_Chr01g0040311</name>
</gene>
<dbReference type="PANTHER" id="PTHR11977:SF107">
    <property type="entry name" value="VILLIN HEADPIECE, VILLIN_GELSOLIN, ADF-H_GELSOLIN-LIKE DOMAIN PROTEIN-RELATED"/>
    <property type="match status" value="1"/>
</dbReference>
<dbReference type="Proteomes" id="UP000215914">
    <property type="component" value="Unassembled WGS sequence"/>
</dbReference>
<evidence type="ECO:0000259" key="2">
    <source>
        <dbReference type="Pfam" id="PF00626"/>
    </source>
</evidence>
<evidence type="ECO:0000313" key="3">
    <source>
        <dbReference type="EMBL" id="KAF5823621.1"/>
    </source>
</evidence>
<proteinExistence type="predicted"/>
<organism evidence="3 4">
    <name type="scientific">Helianthus annuus</name>
    <name type="common">Common sunflower</name>
    <dbReference type="NCBI Taxonomy" id="4232"/>
    <lineage>
        <taxon>Eukaryota</taxon>
        <taxon>Viridiplantae</taxon>
        <taxon>Streptophyta</taxon>
        <taxon>Embryophyta</taxon>
        <taxon>Tracheophyta</taxon>
        <taxon>Spermatophyta</taxon>
        <taxon>Magnoliopsida</taxon>
        <taxon>eudicotyledons</taxon>
        <taxon>Gunneridae</taxon>
        <taxon>Pentapetalae</taxon>
        <taxon>asterids</taxon>
        <taxon>campanulids</taxon>
        <taxon>Asterales</taxon>
        <taxon>Asteraceae</taxon>
        <taxon>Asteroideae</taxon>
        <taxon>Heliantheae alliance</taxon>
        <taxon>Heliantheae</taxon>
        <taxon>Helianthus</taxon>
    </lineage>
</organism>
<dbReference type="PANTHER" id="PTHR11977">
    <property type="entry name" value="VILLIN"/>
    <property type="match status" value="1"/>
</dbReference>
<dbReference type="SMART" id="SM00262">
    <property type="entry name" value="GEL"/>
    <property type="match status" value="2"/>
</dbReference>
<comment type="caution">
    <text evidence="3">The sequence shown here is derived from an EMBL/GenBank/DDBJ whole genome shotgun (WGS) entry which is preliminary data.</text>
</comment>
<dbReference type="AlphaFoldDB" id="A0A9K3JYJ1"/>
<protein>
    <submittedName>
        <fullName evidence="3">Villin/Gelsolin, ADF-H/Gelsolin-like domain superfamily</fullName>
    </submittedName>
</protein>
<dbReference type="InterPro" id="IPR029006">
    <property type="entry name" value="ADF-H/Gelsolin-like_dom_sf"/>
</dbReference>
<dbReference type="Pfam" id="PF00626">
    <property type="entry name" value="Gelsolin"/>
    <property type="match status" value="2"/>
</dbReference>
<accession>A0A9K3JYJ1</accession>
<dbReference type="InterPro" id="IPR007122">
    <property type="entry name" value="Villin/Gelsolin"/>
</dbReference>
<dbReference type="InterPro" id="IPR007123">
    <property type="entry name" value="Gelsolin-like_dom"/>
</dbReference>
<dbReference type="SUPFAM" id="SSF55753">
    <property type="entry name" value="Actin depolymerizing proteins"/>
    <property type="match status" value="2"/>
</dbReference>
<dbReference type="Gramene" id="mRNA:HanXRQr2_Chr01g0040311">
    <property type="protein sequence ID" value="mRNA:HanXRQr2_Chr01g0040311"/>
    <property type="gene ID" value="HanXRQr2_Chr01g0040311"/>
</dbReference>
<reference evidence="3" key="1">
    <citation type="journal article" date="2017" name="Nature">
        <title>The sunflower genome provides insights into oil metabolism, flowering and Asterid evolution.</title>
        <authorList>
            <person name="Badouin H."/>
            <person name="Gouzy J."/>
            <person name="Grassa C.J."/>
            <person name="Murat F."/>
            <person name="Staton S.E."/>
            <person name="Cottret L."/>
            <person name="Lelandais-Briere C."/>
            <person name="Owens G.L."/>
            <person name="Carrere S."/>
            <person name="Mayjonade B."/>
            <person name="Legrand L."/>
            <person name="Gill N."/>
            <person name="Kane N.C."/>
            <person name="Bowers J.E."/>
            <person name="Hubner S."/>
            <person name="Bellec A."/>
            <person name="Berard A."/>
            <person name="Berges H."/>
            <person name="Blanchet N."/>
            <person name="Boniface M.C."/>
            <person name="Brunel D."/>
            <person name="Catrice O."/>
            <person name="Chaidir N."/>
            <person name="Claudel C."/>
            <person name="Donnadieu C."/>
            <person name="Faraut T."/>
            <person name="Fievet G."/>
            <person name="Helmstetter N."/>
            <person name="King M."/>
            <person name="Knapp S.J."/>
            <person name="Lai Z."/>
            <person name="Le Paslier M.C."/>
            <person name="Lippi Y."/>
            <person name="Lorenzon L."/>
            <person name="Mandel J.R."/>
            <person name="Marage G."/>
            <person name="Marchand G."/>
            <person name="Marquand E."/>
            <person name="Bret-Mestries E."/>
            <person name="Morien E."/>
            <person name="Nambeesan S."/>
            <person name="Nguyen T."/>
            <person name="Pegot-Espagnet P."/>
            <person name="Pouilly N."/>
            <person name="Raftis F."/>
            <person name="Sallet E."/>
            <person name="Schiex T."/>
            <person name="Thomas J."/>
            <person name="Vandecasteele C."/>
            <person name="Vares D."/>
            <person name="Vear F."/>
            <person name="Vautrin S."/>
            <person name="Crespi M."/>
            <person name="Mangin B."/>
            <person name="Burke J.M."/>
            <person name="Salse J."/>
            <person name="Munos S."/>
            <person name="Vincourt P."/>
            <person name="Rieseberg L.H."/>
            <person name="Langlade N.B."/>
        </authorList>
    </citation>
    <scope>NUCLEOTIDE SEQUENCE</scope>
    <source>
        <tissue evidence="3">Leaves</tissue>
    </source>
</reference>
<name>A0A9K3JYJ1_HELAN</name>
<sequence>MMLVLAQIFMWSIGFHHLVSIKVVDFGYSKVLFSRSMLNHDDVFVLDTKDKIFQLQFKGANSNIQERAKALEVIQFLKDKYHEGTCNVAIVDHGKLQAEGDSGEFWVIFGGFAPIGKKVLSDDDVIPKRTPGKLYRNEYVFVSSRLYLFFIDGGKVGDQIEEYSKSSFETDKCYLMDCGFEVFVWVGRVTQVDDRKAATQAAEPKATLITRLIQGYETHAFRSNFDSWPSSTAPSAENRGKVAEDRGKVSGNIRSYHCNDIQIFILLLM</sequence>
<feature type="chain" id="PRO_5039909775" evidence="1">
    <location>
        <begin position="21"/>
        <end position="269"/>
    </location>
</feature>
<keyword evidence="1" id="KW-0732">Signal</keyword>
<keyword evidence="4" id="KW-1185">Reference proteome</keyword>
<reference evidence="3" key="2">
    <citation type="submission" date="2020-06" db="EMBL/GenBank/DDBJ databases">
        <title>Helianthus annuus Genome sequencing and assembly Release 2.</title>
        <authorList>
            <person name="Gouzy J."/>
            <person name="Langlade N."/>
            <person name="Munos S."/>
        </authorList>
    </citation>
    <scope>NUCLEOTIDE SEQUENCE</scope>
    <source>
        <tissue evidence="3">Leaves</tissue>
    </source>
</reference>
<feature type="signal peptide" evidence="1">
    <location>
        <begin position="1"/>
        <end position="20"/>
    </location>
</feature>
<dbReference type="GO" id="GO:0051015">
    <property type="term" value="F:actin filament binding"/>
    <property type="evidence" value="ECO:0007669"/>
    <property type="project" value="InterPro"/>
</dbReference>
<evidence type="ECO:0000256" key="1">
    <source>
        <dbReference type="SAM" id="SignalP"/>
    </source>
</evidence>
<feature type="domain" description="Gelsolin-like" evidence="2">
    <location>
        <begin position="31"/>
        <end position="98"/>
    </location>
</feature>
<dbReference type="EMBL" id="MNCJ02000316">
    <property type="protein sequence ID" value="KAF5823621.1"/>
    <property type="molecule type" value="Genomic_DNA"/>
</dbReference>
<evidence type="ECO:0000313" key="4">
    <source>
        <dbReference type="Proteomes" id="UP000215914"/>
    </source>
</evidence>